<name>A0A7W7XD90_9ACTN</name>
<reference evidence="2 3" key="1">
    <citation type="submission" date="2020-08" db="EMBL/GenBank/DDBJ databases">
        <title>Genomic Encyclopedia of Type Strains, Phase III (KMG-III): the genomes of soil and plant-associated and newly described type strains.</title>
        <authorList>
            <person name="Whitman W."/>
        </authorList>
    </citation>
    <scope>NUCLEOTIDE SEQUENCE [LARGE SCALE GENOMIC DNA]</scope>
    <source>
        <strain evidence="2 3">SFB5A</strain>
    </source>
</reference>
<dbReference type="Proteomes" id="UP000582643">
    <property type="component" value="Unassembled WGS sequence"/>
</dbReference>
<dbReference type="RefSeq" id="WP_312883267.1">
    <property type="nucleotide sequence ID" value="NZ_JACHJY010000007.1"/>
</dbReference>
<protein>
    <submittedName>
        <fullName evidence="2">Putative hydrolase of the HAD superfamily</fullName>
    </submittedName>
</protein>
<dbReference type="NCBIfam" id="TIGR01549">
    <property type="entry name" value="HAD-SF-IA-v1"/>
    <property type="match status" value="1"/>
</dbReference>
<gene>
    <name evidence="2" type="ORF">GGE06_004891</name>
</gene>
<dbReference type="SFLD" id="SFLDG01129">
    <property type="entry name" value="C1.5:_HAD__Beta-PGM__Phosphata"/>
    <property type="match status" value="1"/>
</dbReference>
<dbReference type="NCBIfam" id="TIGR01509">
    <property type="entry name" value="HAD-SF-IA-v3"/>
    <property type="match status" value="1"/>
</dbReference>
<sequence length="247" mass="26491">MVLPAGIGAVVLDFYGTLVRMVEPLPPDHRGVFARRGLAAEGELWGDQWSVGPAEGEEHTAHSADETAYVTWERDRLRRRARSCGVPEEALDGLVEELDRAMKSLRLALFADVRESLAALRGRGLLVGVCSNWFWDLEDRVAEVGLGDAVDVVVGSARAGARKPHPLIYRAVLDRCGLPADRVLFVGDMWVPDVLGPLAAGMRAVHLRRPDRAVDGIAPPLPEGAARIAGLRELIEGDGAAGRGGSG</sequence>
<keyword evidence="1 2" id="KW-0378">Hydrolase</keyword>
<dbReference type="AlphaFoldDB" id="A0A7W7XD90"/>
<dbReference type="Gene3D" id="3.40.50.1000">
    <property type="entry name" value="HAD superfamily/HAD-like"/>
    <property type="match status" value="1"/>
</dbReference>
<dbReference type="Pfam" id="PF00702">
    <property type="entry name" value="Hydrolase"/>
    <property type="match status" value="1"/>
</dbReference>
<evidence type="ECO:0000313" key="3">
    <source>
        <dbReference type="Proteomes" id="UP000582643"/>
    </source>
</evidence>
<dbReference type="PANTHER" id="PTHR43316">
    <property type="entry name" value="HYDROLASE, HALOACID DELAHOGENASE-RELATED"/>
    <property type="match status" value="1"/>
</dbReference>
<evidence type="ECO:0000313" key="2">
    <source>
        <dbReference type="EMBL" id="MBB4983945.1"/>
    </source>
</evidence>
<proteinExistence type="predicted"/>
<dbReference type="InterPro" id="IPR006439">
    <property type="entry name" value="HAD-SF_hydro_IA"/>
</dbReference>
<dbReference type="InterPro" id="IPR036412">
    <property type="entry name" value="HAD-like_sf"/>
</dbReference>
<comment type="caution">
    <text evidence="2">The sequence shown here is derived from an EMBL/GenBank/DDBJ whole genome shotgun (WGS) entry which is preliminary data.</text>
</comment>
<keyword evidence="3" id="KW-1185">Reference proteome</keyword>
<dbReference type="SUPFAM" id="SSF56784">
    <property type="entry name" value="HAD-like"/>
    <property type="match status" value="1"/>
</dbReference>
<dbReference type="GO" id="GO:0016787">
    <property type="term" value="F:hydrolase activity"/>
    <property type="evidence" value="ECO:0007669"/>
    <property type="project" value="UniProtKB-KW"/>
</dbReference>
<organism evidence="2 3">
    <name type="scientific">Streptomyces nymphaeiformis</name>
    <dbReference type="NCBI Taxonomy" id="2663842"/>
    <lineage>
        <taxon>Bacteria</taxon>
        <taxon>Bacillati</taxon>
        <taxon>Actinomycetota</taxon>
        <taxon>Actinomycetes</taxon>
        <taxon>Kitasatosporales</taxon>
        <taxon>Streptomycetaceae</taxon>
        <taxon>Streptomyces</taxon>
    </lineage>
</organism>
<accession>A0A7W7XD90</accession>
<dbReference type="PANTHER" id="PTHR43316:SF3">
    <property type="entry name" value="HALOACID DEHALOGENASE, TYPE II (AFU_ORTHOLOGUE AFUA_2G07750)-RELATED"/>
    <property type="match status" value="1"/>
</dbReference>
<dbReference type="EMBL" id="JACHJY010000007">
    <property type="protein sequence ID" value="MBB4983945.1"/>
    <property type="molecule type" value="Genomic_DNA"/>
</dbReference>
<evidence type="ECO:0000256" key="1">
    <source>
        <dbReference type="ARBA" id="ARBA00022801"/>
    </source>
</evidence>
<dbReference type="SFLD" id="SFLDS00003">
    <property type="entry name" value="Haloacid_Dehalogenase"/>
    <property type="match status" value="1"/>
</dbReference>
<dbReference type="PRINTS" id="PR00413">
    <property type="entry name" value="HADHALOGNASE"/>
</dbReference>
<dbReference type="InterPro" id="IPR023214">
    <property type="entry name" value="HAD_sf"/>
</dbReference>
<dbReference type="InterPro" id="IPR051540">
    <property type="entry name" value="S-2-haloacid_dehalogenase"/>
</dbReference>